<gene>
    <name evidence="1" type="ORF">ATJ93_2494</name>
</gene>
<dbReference type="Proteomes" id="UP000283805">
    <property type="component" value="Unassembled WGS sequence"/>
</dbReference>
<organism evidence="1 2">
    <name type="scientific">Halopiger aswanensis</name>
    <dbReference type="NCBI Taxonomy" id="148449"/>
    <lineage>
        <taxon>Archaea</taxon>
        <taxon>Methanobacteriati</taxon>
        <taxon>Methanobacteriota</taxon>
        <taxon>Stenosarchaea group</taxon>
        <taxon>Halobacteria</taxon>
        <taxon>Halobacteriales</taxon>
        <taxon>Natrialbaceae</taxon>
        <taxon>Halopiger</taxon>
    </lineage>
</organism>
<name>A0A419WJJ5_9EURY</name>
<proteinExistence type="predicted"/>
<comment type="caution">
    <text evidence="1">The sequence shown here is derived from an EMBL/GenBank/DDBJ whole genome shotgun (WGS) entry which is preliminary data.</text>
</comment>
<protein>
    <submittedName>
        <fullName evidence="1">Uncharacterized protein</fullName>
    </submittedName>
</protein>
<reference evidence="1 2" key="1">
    <citation type="submission" date="2018-09" db="EMBL/GenBank/DDBJ databases">
        <title>Genomic Encyclopedia of Archaeal and Bacterial Type Strains, Phase II (KMG-II): from individual species to whole genera.</title>
        <authorList>
            <person name="Goeker M."/>
        </authorList>
    </citation>
    <scope>NUCLEOTIDE SEQUENCE [LARGE SCALE GENOMIC DNA]</scope>
    <source>
        <strain evidence="1 2">DSM 13151</strain>
    </source>
</reference>
<dbReference type="EMBL" id="RAPO01000002">
    <property type="protein sequence ID" value="RKD95633.1"/>
    <property type="molecule type" value="Genomic_DNA"/>
</dbReference>
<accession>A0A419WJJ5</accession>
<evidence type="ECO:0000313" key="1">
    <source>
        <dbReference type="EMBL" id="RKD95633.1"/>
    </source>
</evidence>
<evidence type="ECO:0000313" key="2">
    <source>
        <dbReference type="Proteomes" id="UP000283805"/>
    </source>
</evidence>
<keyword evidence="2" id="KW-1185">Reference proteome</keyword>
<dbReference type="AlphaFoldDB" id="A0A419WJJ5"/>
<sequence length="341" mass="39069">MTPIETTWIKYRVQDIDVKTNERETYYRVKLPSVFSALDLDPGDTIRLEWMEEGEQEYIRAVKTEEEGPPAEGYYKVHTDNYVEIPKRWNENFPEKFYQAAVEANLSGEPHFRIYDPLDYGLYRASELSDIGYRPQQAKKEEEDEKEDAWELIESKDGVIDLASRTPFDGQKVRIVPVEPVFDPLIQEADGRWHGDNISVTSDDVVSVTEDHSIPPKNLDKLGVRWEQELSSSEDIEKLRTHSKNRKTALVFKGLKIETKDVILPKKGGFGIWGAHSGRLGYSWLAYTGGELQDETLPKGNPINSEWGGKYFDASESDESCIKLYLPIPFIKGGDPGIWWT</sequence>